<comment type="cofactor">
    <cofactor evidence="2 12">
        <name>Mg(2+)</name>
        <dbReference type="ChEBI" id="CHEBI:18420"/>
    </cofactor>
</comment>
<dbReference type="Proteomes" id="UP000218899">
    <property type="component" value="Chromosome"/>
</dbReference>
<evidence type="ECO:0000256" key="1">
    <source>
        <dbReference type="ARBA" id="ARBA00000012"/>
    </source>
</evidence>
<evidence type="ECO:0000313" key="15">
    <source>
        <dbReference type="Proteomes" id="UP000218899"/>
    </source>
</evidence>
<keyword evidence="8 12" id="KW-0479">Metal-binding</keyword>
<evidence type="ECO:0000256" key="11">
    <source>
        <dbReference type="ARBA" id="ARBA00030193"/>
    </source>
</evidence>
<keyword evidence="10 12" id="KW-0289">Folate biosynthesis</keyword>
<evidence type="ECO:0000256" key="2">
    <source>
        <dbReference type="ARBA" id="ARBA00001946"/>
    </source>
</evidence>
<sequence>MILDCGGRALDLSRTAVMGILNVTPDSFSDGGVFFGPDAALARASQMVEEGADILDIGGESTRPGARQVSAQEEIERVVPVIEACARELPVPISVDTSKPEVMRAAVAAGAGAINDVRALRLPGALQAAADLRVPVCLMHMQGEPATMQVDPRYADVVREVREFLVSRIEAAERAGIPRTRVLVDPGFGFGKTVEHNLDLLRNLGELRRLGVPLLVGLSRKSMIGKLLGLPVEKRLYPGIALALMAVSNGARVLRVHDVAPTVQAVRMLEAVYPQNNDGAVAT</sequence>
<dbReference type="PROSITE" id="PS00793">
    <property type="entry name" value="DHPS_2"/>
    <property type="match status" value="1"/>
</dbReference>
<dbReference type="NCBIfam" id="TIGR01496">
    <property type="entry name" value="DHPS"/>
    <property type="match status" value="1"/>
</dbReference>
<dbReference type="InterPro" id="IPR045031">
    <property type="entry name" value="DHP_synth-like"/>
</dbReference>
<dbReference type="AlphaFoldDB" id="A0A1B4VCA1"/>
<dbReference type="PROSITE" id="PS00792">
    <property type="entry name" value="DHPS_1"/>
    <property type="match status" value="1"/>
</dbReference>
<evidence type="ECO:0000259" key="13">
    <source>
        <dbReference type="PROSITE" id="PS50972"/>
    </source>
</evidence>
<evidence type="ECO:0000256" key="9">
    <source>
        <dbReference type="ARBA" id="ARBA00022842"/>
    </source>
</evidence>
<dbReference type="GO" id="GO:0046872">
    <property type="term" value="F:metal ion binding"/>
    <property type="evidence" value="ECO:0007669"/>
    <property type="project" value="UniProtKB-KW"/>
</dbReference>
<organism evidence="14 15">
    <name type="scientific">Sulfurifustis variabilis</name>
    <dbReference type="NCBI Taxonomy" id="1675686"/>
    <lineage>
        <taxon>Bacteria</taxon>
        <taxon>Pseudomonadati</taxon>
        <taxon>Pseudomonadota</taxon>
        <taxon>Gammaproteobacteria</taxon>
        <taxon>Acidiferrobacterales</taxon>
        <taxon>Acidiferrobacteraceae</taxon>
        <taxon>Sulfurifustis</taxon>
    </lineage>
</organism>
<evidence type="ECO:0000313" key="14">
    <source>
        <dbReference type="EMBL" id="BAU48971.1"/>
    </source>
</evidence>
<comment type="catalytic activity">
    <reaction evidence="1">
        <text>(7,8-dihydropterin-6-yl)methyl diphosphate + 4-aminobenzoate = 7,8-dihydropteroate + diphosphate</text>
        <dbReference type="Rhea" id="RHEA:19949"/>
        <dbReference type="ChEBI" id="CHEBI:17836"/>
        <dbReference type="ChEBI" id="CHEBI:17839"/>
        <dbReference type="ChEBI" id="CHEBI:33019"/>
        <dbReference type="ChEBI" id="CHEBI:72950"/>
        <dbReference type="EC" id="2.5.1.15"/>
    </reaction>
</comment>
<proteinExistence type="inferred from homology"/>
<evidence type="ECO:0000256" key="10">
    <source>
        <dbReference type="ARBA" id="ARBA00022909"/>
    </source>
</evidence>
<gene>
    <name evidence="14" type="ORF">SVA_2423</name>
</gene>
<dbReference type="GO" id="GO:0046656">
    <property type="term" value="P:folic acid biosynthetic process"/>
    <property type="evidence" value="ECO:0007669"/>
    <property type="project" value="UniProtKB-KW"/>
</dbReference>
<dbReference type="Gene3D" id="3.20.20.20">
    <property type="entry name" value="Dihydropteroate synthase-like"/>
    <property type="match status" value="1"/>
</dbReference>
<dbReference type="UniPathway" id="UPA00077">
    <property type="reaction ID" value="UER00156"/>
</dbReference>
<accession>A0A1B4VCA1</accession>
<dbReference type="EC" id="2.5.1.15" evidence="5 12"/>
<dbReference type="GO" id="GO:0046654">
    <property type="term" value="P:tetrahydrofolate biosynthetic process"/>
    <property type="evidence" value="ECO:0007669"/>
    <property type="project" value="UniProtKB-UniPathway"/>
</dbReference>
<dbReference type="GO" id="GO:0005829">
    <property type="term" value="C:cytosol"/>
    <property type="evidence" value="ECO:0007669"/>
    <property type="project" value="TreeGrafter"/>
</dbReference>
<evidence type="ECO:0000256" key="5">
    <source>
        <dbReference type="ARBA" id="ARBA00012458"/>
    </source>
</evidence>
<evidence type="ECO:0000256" key="6">
    <source>
        <dbReference type="ARBA" id="ARBA00016919"/>
    </source>
</evidence>
<keyword evidence="9 12" id="KW-0460">Magnesium</keyword>
<dbReference type="InterPro" id="IPR000489">
    <property type="entry name" value="Pterin-binding_dom"/>
</dbReference>
<evidence type="ECO:0000256" key="4">
    <source>
        <dbReference type="ARBA" id="ARBA00009503"/>
    </source>
</evidence>
<dbReference type="CDD" id="cd00739">
    <property type="entry name" value="DHPS"/>
    <property type="match status" value="1"/>
</dbReference>
<dbReference type="InterPro" id="IPR011005">
    <property type="entry name" value="Dihydropteroate_synth-like_sf"/>
</dbReference>
<dbReference type="OrthoDB" id="9811744at2"/>
<dbReference type="PANTHER" id="PTHR20941">
    <property type="entry name" value="FOLATE SYNTHESIS PROTEINS"/>
    <property type="match status" value="1"/>
</dbReference>
<dbReference type="GO" id="GO:0004156">
    <property type="term" value="F:dihydropteroate synthase activity"/>
    <property type="evidence" value="ECO:0007669"/>
    <property type="project" value="UniProtKB-EC"/>
</dbReference>
<evidence type="ECO:0000256" key="7">
    <source>
        <dbReference type="ARBA" id="ARBA00022679"/>
    </source>
</evidence>
<protein>
    <recommendedName>
        <fullName evidence="6 12">Dihydropteroate synthase</fullName>
        <shortName evidence="12">DHPS</shortName>
        <ecNumber evidence="5 12">2.5.1.15</ecNumber>
    </recommendedName>
    <alternativeName>
        <fullName evidence="11 12">Dihydropteroate pyrophosphorylase</fullName>
    </alternativeName>
</protein>
<keyword evidence="7 12" id="KW-0808">Transferase</keyword>
<dbReference type="PROSITE" id="PS50972">
    <property type="entry name" value="PTERIN_BINDING"/>
    <property type="match status" value="1"/>
</dbReference>
<dbReference type="KEGG" id="sva:SVA_2423"/>
<evidence type="ECO:0000256" key="12">
    <source>
        <dbReference type="RuleBase" id="RU361205"/>
    </source>
</evidence>
<comment type="pathway">
    <text evidence="3 12">Cofactor biosynthesis; tetrahydrofolate biosynthesis; 7,8-dihydrofolate from 2-amino-4-hydroxy-6-hydroxymethyl-7,8-dihydropteridine diphosphate and 4-aminobenzoate: step 1/2.</text>
</comment>
<dbReference type="SUPFAM" id="SSF51717">
    <property type="entry name" value="Dihydropteroate synthetase-like"/>
    <property type="match status" value="1"/>
</dbReference>
<dbReference type="EMBL" id="AP014936">
    <property type="protein sequence ID" value="BAU48971.1"/>
    <property type="molecule type" value="Genomic_DNA"/>
</dbReference>
<evidence type="ECO:0000256" key="3">
    <source>
        <dbReference type="ARBA" id="ARBA00004763"/>
    </source>
</evidence>
<evidence type="ECO:0000256" key="8">
    <source>
        <dbReference type="ARBA" id="ARBA00022723"/>
    </source>
</evidence>
<dbReference type="RefSeq" id="WP_096461432.1">
    <property type="nucleotide sequence ID" value="NZ_AP014936.1"/>
</dbReference>
<comment type="function">
    <text evidence="12">Catalyzes the condensation of para-aminobenzoate (pABA) with 6-hydroxymethyl-7,8-dihydropterin diphosphate (DHPt-PP) to form 7,8-dihydropteroate (H2Pte), the immediate precursor of folate derivatives.</text>
</comment>
<name>A0A1B4VCA1_9GAMM</name>
<keyword evidence="15" id="KW-1185">Reference proteome</keyword>
<dbReference type="FunFam" id="3.20.20.20:FF:000006">
    <property type="entry name" value="Dihydropteroate synthase"/>
    <property type="match status" value="1"/>
</dbReference>
<dbReference type="PANTHER" id="PTHR20941:SF1">
    <property type="entry name" value="FOLIC ACID SYNTHESIS PROTEIN FOL1"/>
    <property type="match status" value="1"/>
</dbReference>
<reference evidence="14 15" key="1">
    <citation type="submission" date="2015-08" db="EMBL/GenBank/DDBJ databases">
        <title>Complete genome sequence of Sulfurifustis variabilis.</title>
        <authorList>
            <person name="Miura A."/>
            <person name="Kojima H."/>
            <person name="Fukui M."/>
        </authorList>
    </citation>
    <scope>NUCLEOTIDE SEQUENCE [LARGE SCALE GENOMIC DNA]</scope>
    <source>
        <strain evidence="15">skN76</strain>
    </source>
</reference>
<dbReference type="InterPro" id="IPR006390">
    <property type="entry name" value="DHP_synth_dom"/>
</dbReference>
<feature type="domain" description="Pterin-binding" evidence="13">
    <location>
        <begin position="15"/>
        <end position="267"/>
    </location>
</feature>
<comment type="similarity">
    <text evidence="4 12">Belongs to the DHPS family.</text>
</comment>
<dbReference type="Pfam" id="PF00809">
    <property type="entry name" value="Pterin_bind"/>
    <property type="match status" value="1"/>
</dbReference>